<gene>
    <name evidence="1" type="ORF">GDO78_009648</name>
</gene>
<reference evidence="1" key="1">
    <citation type="thesis" date="2020" institute="ProQuest LLC" country="789 East Eisenhower Parkway, Ann Arbor, MI, USA">
        <title>Comparative Genomics and Chromosome Evolution.</title>
        <authorList>
            <person name="Mudd A.B."/>
        </authorList>
    </citation>
    <scope>NUCLEOTIDE SEQUENCE</scope>
    <source>
        <strain evidence="1">HN-11 Male</strain>
        <tissue evidence="1">Kidney and liver</tissue>
    </source>
</reference>
<keyword evidence="2" id="KW-1185">Reference proteome</keyword>
<name>A0A8J6FAN9_ELECQ</name>
<evidence type="ECO:0000313" key="2">
    <source>
        <dbReference type="Proteomes" id="UP000770717"/>
    </source>
</evidence>
<accession>A0A8J6FAN9</accession>
<evidence type="ECO:0000313" key="1">
    <source>
        <dbReference type="EMBL" id="KAG9483836.1"/>
    </source>
</evidence>
<proteinExistence type="predicted"/>
<organism evidence="1 2">
    <name type="scientific">Eleutherodactylus coqui</name>
    <name type="common">Puerto Rican coqui</name>
    <dbReference type="NCBI Taxonomy" id="57060"/>
    <lineage>
        <taxon>Eukaryota</taxon>
        <taxon>Metazoa</taxon>
        <taxon>Chordata</taxon>
        <taxon>Craniata</taxon>
        <taxon>Vertebrata</taxon>
        <taxon>Euteleostomi</taxon>
        <taxon>Amphibia</taxon>
        <taxon>Batrachia</taxon>
        <taxon>Anura</taxon>
        <taxon>Neobatrachia</taxon>
        <taxon>Hyloidea</taxon>
        <taxon>Eleutherodactylidae</taxon>
        <taxon>Eleutherodactylinae</taxon>
        <taxon>Eleutherodactylus</taxon>
        <taxon>Eleutherodactylus</taxon>
    </lineage>
</organism>
<dbReference type="Proteomes" id="UP000770717">
    <property type="component" value="Unassembled WGS sequence"/>
</dbReference>
<dbReference type="AlphaFoldDB" id="A0A8J6FAN9"/>
<dbReference type="EMBL" id="WNTK01000005">
    <property type="protein sequence ID" value="KAG9483836.1"/>
    <property type="molecule type" value="Genomic_DNA"/>
</dbReference>
<protein>
    <submittedName>
        <fullName evidence="1">Uncharacterized protein</fullName>
    </submittedName>
</protein>
<sequence>MTACKYIFTLLKGHLSRKRLKKKKKRNLCIFKRGCQVVLVFSEKAFRAKKTKPDSSPLGLPLFYLLYQHVHSTCDCYNQSLARGG</sequence>
<comment type="caution">
    <text evidence="1">The sequence shown here is derived from an EMBL/GenBank/DDBJ whole genome shotgun (WGS) entry which is preliminary data.</text>
</comment>